<sequence length="299" mass="32408">MAFRLRREESLDGGQLSAMLEESPGRAAQAILLAAGEGLVDAQALLGQILLDGRGIERDQALALRWFGIAAQRGHLMARNMLGRCHEHGWGCSADAGVAAEHYRQAAAAGLDWGLYNYANLLATGRGVPQDHGRALACYQRAAQLGHAKSMNLLGRYLEEGLVCPADPQAARDWYRRSAEGGDFRGQFSHGAILADAGRIDEAQDWLQRALAGGNLNFLRVARGVLLEARHPEIRQLALAYHQRAAQLGDERDAARLAELAATLDLLPSEGLAEVDADRVVEHQVVQAWAEDLSKDAKV</sequence>
<gene>
    <name evidence="1" type="ORF">GDH07_02690</name>
    <name evidence="2" type="ORF">GDH07_27475</name>
</gene>
<dbReference type="PANTHER" id="PTHR11102">
    <property type="entry name" value="SEL-1-LIKE PROTEIN"/>
    <property type="match status" value="1"/>
</dbReference>
<name>A0A7X1PRE9_9PSED</name>
<dbReference type="Proteomes" id="UP000486534">
    <property type="component" value="Unassembled WGS sequence"/>
</dbReference>
<protein>
    <submittedName>
        <fullName evidence="2">Sel1 repeat family protein</fullName>
    </submittedName>
</protein>
<dbReference type="EMBL" id="WHUV01000001">
    <property type="protein sequence ID" value="MQA52227.1"/>
    <property type="molecule type" value="Genomic_DNA"/>
</dbReference>
<dbReference type="RefSeq" id="WP_152896631.1">
    <property type="nucleotide sequence ID" value="NZ_WHUV01000001.1"/>
</dbReference>
<dbReference type="SMART" id="SM00671">
    <property type="entry name" value="SEL1"/>
    <property type="match status" value="4"/>
</dbReference>
<proteinExistence type="predicted"/>
<dbReference type="PANTHER" id="PTHR11102:SF160">
    <property type="entry name" value="ERAD-ASSOCIATED E3 UBIQUITIN-PROTEIN LIGASE COMPONENT HRD3"/>
    <property type="match status" value="1"/>
</dbReference>
<dbReference type="InterPro" id="IPR050767">
    <property type="entry name" value="Sel1_AlgK"/>
</dbReference>
<organism evidence="2 3">
    <name type="scientific">Pseudomonas piscis</name>
    <dbReference type="NCBI Taxonomy" id="2614538"/>
    <lineage>
        <taxon>Bacteria</taxon>
        <taxon>Pseudomonadati</taxon>
        <taxon>Pseudomonadota</taxon>
        <taxon>Gammaproteobacteria</taxon>
        <taxon>Pseudomonadales</taxon>
        <taxon>Pseudomonadaceae</taxon>
        <taxon>Pseudomonas</taxon>
    </lineage>
</organism>
<dbReference type="EMBL" id="WHUV01000006">
    <property type="protein sequence ID" value="MQA57069.1"/>
    <property type="molecule type" value="Genomic_DNA"/>
</dbReference>
<accession>A0A7X1PRE9</accession>
<dbReference type="AlphaFoldDB" id="A0A7X1PRE9"/>
<comment type="caution">
    <text evidence="2">The sequence shown here is derived from an EMBL/GenBank/DDBJ whole genome shotgun (WGS) entry which is preliminary data.</text>
</comment>
<dbReference type="Pfam" id="PF08238">
    <property type="entry name" value="Sel1"/>
    <property type="match status" value="6"/>
</dbReference>
<dbReference type="SUPFAM" id="SSF81901">
    <property type="entry name" value="HCP-like"/>
    <property type="match status" value="1"/>
</dbReference>
<reference evidence="2 3" key="1">
    <citation type="submission" date="2019-10" db="EMBL/GenBank/DDBJ databases">
        <title>Pseudomonas dajingensis sp. nov., isolated from the profound head ulcers of farmed Murray cod (Maccullochella peelii peelii).</title>
        <authorList>
            <person name="Liu Y."/>
        </authorList>
    </citation>
    <scope>NUCLEOTIDE SEQUENCE [LARGE SCALE GENOMIC DNA]</scope>
    <source>
        <strain evidence="2 3">MC042</strain>
    </source>
</reference>
<evidence type="ECO:0000313" key="3">
    <source>
        <dbReference type="Proteomes" id="UP000486534"/>
    </source>
</evidence>
<dbReference type="InterPro" id="IPR011990">
    <property type="entry name" value="TPR-like_helical_dom_sf"/>
</dbReference>
<dbReference type="InterPro" id="IPR006597">
    <property type="entry name" value="Sel1-like"/>
</dbReference>
<evidence type="ECO:0000313" key="2">
    <source>
        <dbReference type="EMBL" id="MQA57069.1"/>
    </source>
</evidence>
<evidence type="ECO:0000313" key="1">
    <source>
        <dbReference type="EMBL" id="MQA52227.1"/>
    </source>
</evidence>
<dbReference type="Gene3D" id="1.25.40.10">
    <property type="entry name" value="Tetratricopeptide repeat domain"/>
    <property type="match status" value="1"/>
</dbReference>